<name>A0A1H3XS52_ALKAM</name>
<dbReference type="SUPFAM" id="SSF51905">
    <property type="entry name" value="FAD/NAD(P)-binding domain"/>
    <property type="match status" value="1"/>
</dbReference>
<organism evidence="3 4">
    <name type="scientific">Alkalimonas amylolytica</name>
    <dbReference type="NCBI Taxonomy" id="152573"/>
    <lineage>
        <taxon>Bacteria</taxon>
        <taxon>Pseudomonadati</taxon>
        <taxon>Pseudomonadota</taxon>
        <taxon>Gammaproteobacteria</taxon>
        <taxon>Alkalimonas</taxon>
    </lineage>
</organism>
<evidence type="ECO:0000313" key="4">
    <source>
        <dbReference type="Proteomes" id="UP000198773"/>
    </source>
</evidence>
<reference evidence="3 4" key="1">
    <citation type="submission" date="2016-10" db="EMBL/GenBank/DDBJ databases">
        <authorList>
            <person name="de Groot N.N."/>
        </authorList>
    </citation>
    <scope>NUCLEOTIDE SEQUENCE [LARGE SCALE GENOMIC DNA]</scope>
    <source>
        <strain evidence="3 4">CGMCC 1.3430</strain>
    </source>
</reference>
<keyword evidence="1" id="KW-0560">Oxidoreductase</keyword>
<dbReference type="STRING" id="152573.SAMN04488051_101337"/>
<dbReference type="InterPro" id="IPR036188">
    <property type="entry name" value="FAD/NAD-bd_sf"/>
</dbReference>
<dbReference type="PANTHER" id="PTHR13847">
    <property type="entry name" value="SARCOSINE DEHYDROGENASE-RELATED"/>
    <property type="match status" value="1"/>
</dbReference>
<dbReference type="Gene3D" id="3.30.9.10">
    <property type="entry name" value="D-Amino Acid Oxidase, subunit A, domain 2"/>
    <property type="match status" value="1"/>
</dbReference>
<dbReference type="GO" id="GO:0005737">
    <property type="term" value="C:cytoplasm"/>
    <property type="evidence" value="ECO:0007669"/>
    <property type="project" value="TreeGrafter"/>
</dbReference>
<feature type="domain" description="FAD dependent oxidoreductase" evidence="2">
    <location>
        <begin position="41"/>
        <end position="405"/>
    </location>
</feature>
<dbReference type="InterPro" id="IPR006076">
    <property type="entry name" value="FAD-dep_OxRdtase"/>
</dbReference>
<dbReference type="OrthoDB" id="311718at2"/>
<dbReference type="GO" id="GO:0016491">
    <property type="term" value="F:oxidoreductase activity"/>
    <property type="evidence" value="ECO:0007669"/>
    <property type="project" value="UniProtKB-KW"/>
</dbReference>
<dbReference type="EMBL" id="FNRM01000001">
    <property type="protein sequence ID" value="SEA01348.1"/>
    <property type="molecule type" value="Genomic_DNA"/>
</dbReference>
<gene>
    <name evidence="3" type="ORF">SAMN04488051_101337</name>
</gene>
<dbReference type="Pfam" id="PF01266">
    <property type="entry name" value="DAO"/>
    <property type="match status" value="1"/>
</dbReference>
<sequence>MYDPLRDKNPGCNAPYPASYWAELGQDRASCPALQQNCTADVVVIGAGYTGLNAARVLAERFSQQVVVLEAHQPGWGCSGRNAGFVLKGTGRLGAVQLTERFGLETAQACYREYRQAFEQVATLCQQGAIDCQAQSPGYYKLAHQPRFLPLFEQQQQLLNQYFGEQLQYLSQAELQQAHLADQQACGALLDPDCFGLNPLQLALGYSRLAEQAGATIYGGSPVLGWQTLQGLHRLQTPEGSVTAKKVLIATNGYTPKDFHPLLNGRILPVQSSIIVTRPLTAAERNACGFRDQPIVMDTRALKYYYRLLPDGRLLFGGRGAIQGRDADKPRYQQALLAAMCRSFPALNGIGIDHQWSGWVAVSLDDMPHLYQAPKDSCYAGVSYAAGYCGSGLSFSALAGQRLAEQAMGQSIPNLPCYQRPLPAFPFAPWRRLGQWLYYQWGRWQDQRP</sequence>
<evidence type="ECO:0000256" key="1">
    <source>
        <dbReference type="ARBA" id="ARBA00023002"/>
    </source>
</evidence>
<dbReference type="PANTHER" id="PTHR13847:SF281">
    <property type="entry name" value="FAD DEPENDENT OXIDOREDUCTASE DOMAIN-CONTAINING PROTEIN"/>
    <property type="match status" value="1"/>
</dbReference>
<dbReference type="Gene3D" id="3.50.50.60">
    <property type="entry name" value="FAD/NAD(P)-binding domain"/>
    <property type="match status" value="1"/>
</dbReference>
<evidence type="ECO:0000259" key="2">
    <source>
        <dbReference type="Pfam" id="PF01266"/>
    </source>
</evidence>
<dbReference type="RefSeq" id="WP_091338489.1">
    <property type="nucleotide sequence ID" value="NZ_FNRM01000001.1"/>
</dbReference>
<protein>
    <submittedName>
        <fullName evidence="3">Glycine/D-amino acid oxidase</fullName>
    </submittedName>
</protein>
<accession>A0A1H3XS52</accession>
<proteinExistence type="predicted"/>
<dbReference type="AlphaFoldDB" id="A0A1H3XS52"/>
<keyword evidence="4" id="KW-1185">Reference proteome</keyword>
<evidence type="ECO:0000313" key="3">
    <source>
        <dbReference type="EMBL" id="SEA01348.1"/>
    </source>
</evidence>
<dbReference type="Proteomes" id="UP000198773">
    <property type="component" value="Unassembled WGS sequence"/>
</dbReference>